<evidence type="ECO:0000313" key="2">
    <source>
        <dbReference type="Proteomes" id="UP001153332"/>
    </source>
</evidence>
<proteinExistence type="predicted"/>
<dbReference type="EMBL" id="JAPUUL010000053">
    <property type="protein sequence ID" value="KAJ8133039.1"/>
    <property type="molecule type" value="Genomic_DNA"/>
</dbReference>
<protein>
    <submittedName>
        <fullName evidence="1">Uncharacterized protein</fullName>
    </submittedName>
</protein>
<organism evidence="1 2">
    <name type="scientific">Lasiodiplodia mahajangana</name>
    <dbReference type="NCBI Taxonomy" id="1108764"/>
    <lineage>
        <taxon>Eukaryota</taxon>
        <taxon>Fungi</taxon>
        <taxon>Dikarya</taxon>
        <taxon>Ascomycota</taxon>
        <taxon>Pezizomycotina</taxon>
        <taxon>Dothideomycetes</taxon>
        <taxon>Dothideomycetes incertae sedis</taxon>
        <taxon>Botryosphaeriales</taxon>
        <taxon>Botryosphaeriaceae</taxon>
        <taxon>Lasiodiplodia</taxon>
    </lineage>
</organism>
<reference evidence="1" key="1">
    <citation type="submission" date="2022-12" db="EMBL/GenBank/DDBJ databases">
        <title>Genome Sequence of Lasiodiplodia mahajangana.</title>
        <authorList>
            <person name="Buettner E."/>
        </authorList>
    </citation>
    <scope>NUCLEOTIDE SEQUENCE</scope>
    <source>
        <strain evidence="1">VT137</strain>
    </source>
</reference>
<evidence type="ECO:0000313" key="1">
    <source>
        <dbReference type="EMBL" id="KAJ8133039.1"/>
    </source>
</evidence>
<accession>A0ACC2JZX8</accession>
<name>A0ACC2JZX8_9PEZI</name>
<comment type="caution">
    <text evidence="1">The sequence shown here is derived from an EMBL/GenBank/DDBJ whole genome shotgun (WGS) entry which is preliminary data.</text>
</comment>
<dbReference type="Proteomes" id="UP001153332">
    <property type="component" value="Unassembled WGS sequence"/>
</dbReference>
<keyword evidence="2" id="KW-1185">Reference proteome</keyword>
<sequence length="1745" mass="192802">MSRELQKAWDELLSGVAAVRPFPFSDYVNRLHNKVRWCFEGDSGAGPVLAPYINKAPNYPPDDENPELPYLDIFLIGDLLDHLSISSASDGVANNDVDSEGLKRCVSQENSKLRYLESLTNLTGFCFLEHINLELRAQGRRDLGDVYKIEGFKEFCLEKINSADFANIEIRHDLSAGDHRFTIAWLIIADYMDNRTYVFRNTPSASGSDFATKASHKALAEWSKSLWANDGKGDPDQMDRIVEFCGKAATIGLCPSSVDTGLQRPTTVSSVMKAFYSISLNAYEDGAYAQDVKDSLNRLQDKEEIIDEWKSYCSTLTNTWVAQIRPYWKSGFYQIFQANQSKMAKLWLSGAYQLQPMEFQWKNYFPISQDPYDGFSLTSTPPIPAGTPIALADGTQKTVEALNPQDQVLTHAGGSKTSTLLVRKPSSRSESFKLVQFNGERPLVSSAQVFHTSTGLRAVDPEEAQRQNPHEHIGKLAVGHIIFRLKESGQYQAVSINSISPTEDVTIDRAYTLSLPAEHRTYHVHGYLVDKNAPSQNLTEIIDILRRVPGSKRLGFLSQCQETWPMFRKFDVQCIGQRLNWELFGTYQSPDGESPNPKQHVSLEGHIKLAKALRKPVGVPIDRVARAFILTPHYPSRLPVGYQLPALGIVDGYLLVGDQVLLRTAYDAHERCFRWTRELGQHGLFEHGAFEVHPEAISGAGVVYLSPSSEADVLPPLDQVHQFQAHARSLDQSHVRPASGEDTWMPLGKYDVTIDKSIWPPDTDRTEPVTPVSGGIMEDGYMQSPYKVSTYMVQFPLIEQLRTQINDKFSQNLGSFCQVSGKYTDGLQTLTVWFNRAPLVPFVSDAGLDVDKKFEVGFGSTLGVDVTLPTLFQQMTFTFDVEYKTFSGYFYEYDPTKRGYKGNRHLVTGKLINEQAAERCRAKISTTYASIFNPNTLTKKKDAQPAPVTKNLMRLKAPSVDDLMKFTGYDERTLHNTSQLMIKNMMYYHMDKKQREDILHEPLPVVGQDIPGELADQLPGDLKDFFKNKYAPAFICRYVGKTQKYSSEFTPQEMKNLWYWWEGNGKNSLSQSKEYNDINRLSSRAAMNQLYEDKLALYLNDNPDQWAKDLSSELLGNKHQMLIYMHTPIQDGNNVINKQCSILDVLSPSADKANEYFKSFMAFALKQGVEMADIEDGNQDEQYKWIYDSMHDMIVAILEGAAWVAADVRESLAEDINEFEKQNGLNHQAEAEQRAAAILEKSAIFTRELAGWMSSVGKGLQAAFGGSALFKWIGEAFDTVSAKFASILPGVGNLKGLSTACMAGISLATAAATIWGLVNNWNTTSDAEKAVIIIESVRMVVDAAEKSLDAFKSFKSKAAATPADQVNVEALAESLSDVIMENNEKMGELAEKIAGREDYRTAMGEGLHGNGVTTESESKETFNEEITDTAEGAPPGSEEAAKKFNISGNVLKALNVILGVGLVVAMSFSLANDWSSMDTTGKVFGVLNVIVQGLTVLLDIIDLGKAVGLFAITGSMSAALSILGAVLAIIGIVLMIVQLFISFFVAKQDPPDPIGDFLKSTGHKLVASFDKAPSTELSYTISTSNLTGGSVAIVTIEGTNTSSKTVVVSHATITLYSGDDDVCLFGAGAGIALVQEHDQSHDKPDHIYITPSSVSAGQLPKPAKLGNTSSYYEYDLQVAGPPKGSTSTGLNNLSLKPSEAFKSVWTAVINKAGSTLEKSTSWIEVVEVGLKDKCQTQFMLQRLGS</sequence>
<gene>
    <name evidence="1" type="ORF">O1611_g587</name>
</gene>